<accession>A0A420ZBM2</accession>
<protein>
    <submittedName>
        <fullName evidence="1">Uncharacterized protein</fullName>
    </submittedName>
</protein>
<evidence type="ECO:0000313" key="2">
    <source>
        <dbReference type="Proteomes" id="UP000281261"/>
    </source>
</evidence>
<gene>
    <name evidence="1" type="ORF">DRH29_04705</name>
</gene>
<reference evidence="1 2" key="1">
    <citation type="submission" date="2018-06" db="EMBL/GenBank/DDBJ databases">
        <title>Extensive metabolic versatility and redundancy in microbially diverse, dynamic hydrothermal sediments.</title>
        <authorList>
            <person name="Dombrowski N."/>
            <person name="Teske A."/>
            <person name="Baker B.J."/>
        </authorList>
    </citation>
    <scope>NUCLEOTIDE SEQUENCE [LARGE SCALE GENOMIC DNA]</scope>
    <source>
        <strain evidence="1">B79_G16</strain>
    </source>
</reference>
<organism evidence="1 2">
    <name type="scientific">candidate division Kazan bacterium</name>
    <dbReference type="NCBI Taxonomy" id="2202143"/>
    <lineage>
        <taxon>Bacteria</taxon>
        <taxon>Bacteria division Kazan-3B-28</taxon>
    </lineage>
</organism>
<proteinExistence type="predicted"/>
<sequence>MNDDKWGEILDRVEEKFDVVDSGKEILEDIPNAFVEFIIFDSPVGRLRLERKTSPRVLDKKTLGAQKRTMGVGVEYIYSKDEFVKTFKAFKLVDGEWVPFEAEDFLN</sequence>
<comment type="caution">
    <text evidence="1">The sequence shown here is derived from an EMBL/GenBank/DDBJ whole genome shotgun (WGS) entry which is preliminary data.</text>
</comment>
<dbReference type="Proteomes" id="UP000281261">
    <property type="component" value="Unassembled WGS sequence"/>
</dbReference>
<name>A0A420ZBM2_UNCK3</name>
<dbReference type="AlphaFoldDB" id="A0A420ZBM2"/>
<evidence type="ECO:0000313" key="1">
    <source>
        <dbReference type="EMBL" id="RLC36349.1"/>
    </source>
</evidence>
<dbReference type="EMBL" id="QMNG01000064">
    <property type="protein sequence ID" value="RLC36349.1"/>
    <property type="molecule type" value="Genomic_DNA"/>
</dbReference>